<proteinExistence type="predicted"/>
<dbReference type="RefSeq" id="XP_005703466.1">
    <property type="nucleotide sequence ID" value="XM_005703409.1"/>
</dbReference>
<dbReference type="AlphaFoldDB" id="M2VUS7"/>
<dbReference type="Gramene" id="EME26946">
    <property type="protein sequence ID" value="EME26946"/>
    <property type="gene ID" value="Gasu_55160"/>
</dbReference>
<dbReference type="Proteomes" id="UP000030680">
    <property type="component" value="Unassembled WGS sequence"/>
</dbReference>
<dbReference type="OrthoDB" id="10345758at2759"/>
<evidence type="ECO:0000313" key="2">
    <source>
        <dbReference type="Proteomes" id="UP000030680"/>
    </source>
</evidence>
<gene>
    <name evidence="1" type="ORF">Gasu_55160</name>
</gene>
<evidence type="ECO:0000313" key="1">
    <source>
        <dbReference type="EMBL" id="EME26946.1"/>
    </source>
</evidence>
<sequence>MFPKILSRHKEWLSLPLAWKGGQFILLKLSYVPDSSALQKGHVESTVASSCNNVGCGFLVELVAYVVKYRHVFSHTEDRKYNQPLSMEILSRINLGLSQEDLQLKVPEAPHFKILDSRVVKCLNSKKIISIYVFQVADNSSHSCYFISQVEITKTGSLQCEKYKIEENIISENSIGDRWEAIIGDGPLVAFVCGKRFKIFSLQRNNVSSERVTDWTLSLEGHMPEIIPREDLPLIPLFVEQGLLCCSLVDISSSSFALVCCFWSEPTKSLHFMKFPFPSGVVALCKEWIPYKKPSLYVLTENEIFEWNYISFNLENTYVGDVEAEFKNVGLSELCNLSKDVFLTPISYRQKQYLFLFTSGVVSSYIQVIDFDNSFHLVANHKLPEPGALYVFYAGEIWMSSEYYGDVHSNIFTFCRVSHCLSENSEKDFHDVPISVDMSQAQEQFLKSLTQRIEKAELWISQIRGNSARALRCIKCTYHSRITEGTERFLDEKPEWMTRISSFQDSDILSEVSLSKEQIYLGSFFSWKRTNHGRERNLSPCFVRDELCYRTDLENITNSSVVSCIVFARNGRRVPFVQFLLREGTLLELHVEYSPLVPFEAIDVLIVLSSDTKNDFVQTRHKTQNDFCSHGMHFENSNTLLLHLLKPVFNDTCSSVTNKSMSIAYSSFTRCLFVSSICDISLRKIDFRKWDLCILLDDILVLRCSGEDIKTLIHGMLATIPGLCCVKDDIESSFWLSNMNHLLGLEIFWHNWKQKQIYLTMYCNSREVFDSICSELLACLHCLGPVRVKDVLNEKFFSILDLSVKKLNKEWNYIQNVGLSQVSPHSWFSIVEQTDQQMVLLNAYSKWNLVSHRFLKYDKESR</sequence>
<keyword evidence="2" id="KW-1185">Reference proteome</keyword>
<dbReference type="GeneID" id="17085891"/>
<dbReference type="EMBL" id="KB454540">
    <property type="protein sequence ID" value="EME26946.1"/>
    <property type="molecule type" value="Genomic_DNA"/>
</dbReference>
<organism evidence="1 2">
    <name type="scientific">Galdieria sulphuraria</name>
    <name type="common">Red alga</name>
    <dbReference type="NCBI Taxonomy" id="130081"/>
    <lineage>
        <taxon>Eukaryota</taxon>
        <taxon>Rhodophyta</taxon>
        <taxon>Bangiophyceae</taxon>
        <taxon>Galdieriales</taxon>
        <taxon>Galdieriaceae</taxon>
        <taxon>Galdieria</taxon>
    </lineage>
</organism>
<dbReference type="KEGG" id="gsl:Gasu_55160"/>
<name>M2VUS7_GALSU</name>
<reference evidence="2" key="1">
    <citation type="journal article" date="2013" name="Science">
        <title>Gene transfer from bacteria and archaea facilitated evolution of an extremophilic eukaryote.</title>
        <authorList>
            <person name="Schonknecht G."/>
            <person name="Chen W.H."/>
            <person name="Ternes C.M."/>
            <person name="Barbier G.G."/>
            <person name="Shrestha R.P."/>
            <person name="Stanke M."/>
            <person name="Brautigam A."/>
            <person name="Baker B.J."/>
            <person name="Banfield J.F."/>
            <person name="Garavito R.M."/>
            <person name="Carr K."/>
            <person name="Wilkerson C."/>
            <person name="Rensing S.A."/>
            <person name="Gagneul D."/>
            <person name="Dickenson N.E."/>
            <person name="Oesterhelt C."/>
            <person name="Lercher M.J."/>
            <person name="Weber A.P."/>
        </authorList>
    </citation>
    <scope>NUCLEOTIDE SEQUENCE [LARGE SCALE GENOMIC DNA]</scope>
    <source>
        <strain evidence="2">074W</strain>
    </source>
</reference>
<protein>
    <submittedName>
        <fullName evidence="1">Uncharacterized protein</fullName>
    </submittedName>
</protein>
<accession>M2VUS7</accession>